<dbReference type="Gene3D" id="1.20.5.340">
    <property type="match status" value="1"/>
</dbReference>
<dbReference type="PANTHER" id="PTHR45615">
    <property type="entry name" value="MYOSIN HEAVY CHAIN, NON-MUSCLE"/>
    <property type="match status" value="1"/>
</dbReference>
<evidence type="ECO:0000313" key="4">
    <source>
        <dbReference type="Proteomes" id="UP000185608"/>
    </source>
</evidence>
<dbReference type="PANTHER" id="PTHR45615:SF80">
    <property type="entry name" value="GRIP DOMAIN-CONTAINING PROTEIN"/>
    <property type="match status" value="1"/>
</dbReference>
<dbReference type="GeneID" id="30416729"/>
<proteinExistence type="predicted"/>
<keyword evidence="5" id="KW-1185">Reference proteome</keyword>
<dbReference type="KEGG" id="hhsr:HSR6_0206"/>
<organism evidence="2 4">
    <name type="scientific">Halodesulfurarchaeum formicicum</name>
    <dbReference type="NCBI Taxonomy" id="1873524"/>
    <lineage>
        <taxon>Archaea</taxon>
        <taxon>Methanobacteriati</taxon>
        <taxon>Methanobacteriota</taxon>
        <taxon>Stenosarchaea group</taxon>
        <taxon>Halobacteria</taxon>
        <taxon>Halobacteriales</taxon>
        <taxon>Halobacteriaceae</taxon>
        <taxon>Halodesulfurarchaeum</taxon>
    </lineage>
</organism>
<dbReference type="EMBL" id="CP016804">
    <property type="protein sequence ID" value="APE94674.1"/>
    <property type="molecule type" value="Genomic_DNA"/>
</dbReference>
<dbReference type="AlphaFoldDB" id="A0A1D8S262"/>
<dbReference type="Gene3D" id="3.40.50.300">
    <property type="entry name" value="P-loop containing nucleotide triphosphate hydrolases"/>
    <property type="match status" value="1"/>
</dbReference>
<sequence length="638" mass="71877">MGNSSRGSIQIEIENLGGINSLTTAIPPGINILSGKNATNRTSFLRSVAAALGADQSAGTLKTDSTEGYVSLSFDGESVSRNYERTNGSVIRTGDPLTDKSELVDNYVSLFSTNPARTAIRSGGTGLRDILMSGVDTAEIKSEIQSLKQRRTSLQSQLDEIERAQAQLPAKESRQQSLESELHEIEQTIEEVEQNIEEYKATADEIDAAEEVLDALEDRREDLRRVENRIEATEQNLSQLKQERQSIEADLEEITVSDKRRSELQTKREALDSEISELQSTVTDLSDIISHNRSVLEDDEVVHSFETDETVVSQIDPSGSTVECWTCGSEVERSTIESRMETLEDIRKQTHQQLQKRRQELESVTSELSSIKENERERYQLEDELRDTNSAIDAETESLADLNARAENLREEVEDLQEQVANTEELRESELPDAYQRLNQLQHERGQKEAQLEQVEETIEDLEATIADKDDVERQLRQVKKDLDETRGQIKQIEQNLVDQFNGQMEDLIDILGYENISRVWLERIVENGPEAAEFAIHVVREAEDGSVYEDSLSTLSESEREIIGIMISVSGYFVHGLDKEIPLMLFDSVEVIDATRLEALLEYISEYAPYLIVALLPEEAAAIEKRTITAPSFEVQS</sequence>
<reference evidence="2 4" key="1">
    <citation type="submission" date="2016-06" db="EMBL/GenBank/DDBJ databases">
        <title>Discovery of anaerobic lithoheterotrophic haloarchaeon capable of sulfur respiration by hydrogen and formate.</title>
        <authorList>
            <person name="Sorokin D.Y."/>
            <person name="Kublanov I.V."/>
            <person name="Roman P."/>
            <person name="Sinninghe Damste J.S."/>
            <person name="Golyshin P.N."/>
            <person name="Rojo D."/>
            <person name="Ciordia S."/>
            <person name="Mena Md.C."/>
            <person name="Ferrer M."/>
            <person name="Smedile F."/>
            <person name="Messina E."/>
            <person name="La Cono V."/>
            <person name="Yakimov M.M."/>
        </authorList>
    </citation>
    <scope>NUCLEOTIDE SEQUENCE [LARGE SCALE GENOMIC DNA]</scope>
    <source>
        <strain evidence="2 4">HTSR1</strain>
    </source>
</reference>
<evidence type="ECO:0000256" key="1">
    <source>
        <dbReference type="SAM" id="Coils"/>
    </source>
</evidence>
<dbReference type="Proteomes" id="UP000185608">
    <property type="component" value="Chromosome"/>
</dbReference>
<evidence type="ECO:0000313" key="2">
    <source>
        <dbReference type="EMBL" id="AOW79421.1"/>
    </source>
</evidence>
<dbReference type="InterPro" id="IPR027417">
    <property type="entry name" value="P-loop_NTPase"/>
</dbReference>
<gene>
    <name evidence="3" type="ORF">HSR6_0206</name>
    <name evidence="2" type="ORF">HTSR_0219</name>
</gene>
<feature type="coiled-coil region" evidence="1">
    <location>
        <begin position="340"/>
        <end position="496"/>
    </location>
</feature>
<dbReference type="SUPFAM" id="SSF52540">
    <property type="entry name" value="P-loop containing nucleoside triphosphate hydrolases"/>
    <property type="match status" value="1"/>
</dbReference>
<accession>A0A1J1A992</accession>
<dbReference type="STRING" id="1873524.HSR6_0206"/>
<dbReference type="EMBL" id="CP016070">
    <property type="protein sequence ID" value="AOW79421.1"/>
    <property type="molecule type" value="Genomic_DNA"/>
</dbReference>
<dbReference type="OrthoDB" id="241568at2157"/>
<accession>A0A1D8S262</accession>
<keyword evidence="1" id="KW-0175">Coiled coil</keyword>
<dbReference type="NCBIfam" id="NF045487">
    <property type="entry name" value="ASRP"/>
    <property type="match status" value="1"/>
</dbReference>
<reference evidence="3" key="3">
    <citation type="journal article" date="2017" name="ISME J.">
        <title>Discovery of anaerobic lithoheterotrophic haloarchaea, ubiquitous in hypersaline habitats.</title>
        <authorList>
            <person name="Sorokin D.Y."/>
            <person name="Messina E."/>
            <person name="Smedile F."/>
            <person name="Roman P."/>
            <person name="Damste J.S.S."/>
            <person name="Ciordia S."/>
            <person name="Mena M.C."/>
            <person name="Ferrer M."/>
            <person name="Golyshin P.N."/>
            <person name="Kublanov I.V."/>
            <person name="Samarov N.I."/>
            <person name="Toshchakov S.V."/>
            <person name="La Cono V."/>
            <person name="Yakimov M.M."/>
        </authorList>
    </citation>
    <scope>NUCLEOTIDE SEQUENCE</scope>
    <source>
        <strain evidence="3">HSR6</strain>
    </source>
</reference>
<protein>
    <submittedName>
        <fullName evidence="2">Chromosome segregation protein SMC</fullName>
    </submittedName>
</protein>
<reference evidence="5" key="2">
    <citation type="submission" date="2016-08" db="EMBL/GenBank/DDBJ databases">
        <title>Discovery of first anaerobic lithoheterotrophic haloarchae widely represented in hypersaline habitats.</title>
        <authorList>
            <person name="Sorokin D.Y."/>
            <person name="Kublanov I.V."/>
            <person name="Roman P."/>
            <person name="Sinninghe Damste J.S."/>
            <person name="Golyshin P.N."/>
            <person name="Rojo D."/>
            <person name="Ciordia S."/>
            <person name="Mena Md.C."/>
            <person name="Ferrer M."/>
            <person name="Smedile F."/>
            <person name="Messina E."/>
            <person name="La Cono V."/>
            <person name="Yakimov M.M."/>
        </authorList>
    </citation>
    <scope>NUCLEOTIDE SEQUENCE [LARGE SCALE GENOMIC DNA]</scope>
    <source>
        <strain evidence="5">HSR6</strain>
    </source>
</reference>
<name>A0A1D8S262_9EURY</name>
<evidence type="ECO:0000313" key="5">
    <source>
        <dbReference type="Proteomes" id="UP000186165"/>
    </source>
</evidence>
<feature type="coiled-coil region" evidence="1">
    <location>
        <begin position="137"/>
        <end position="281"/>
    </location>
</feature>
<evidence type="ECO:0000313" key="3">
    <source>
        <dbReference type="EMBL" id="APE94674.1"/>
    </source>
</evidence>
<dbReference type="RefSeq" id="WP_148661790.1">
    <property type="nucleotide sequence ID" value="NZ_CP016070.1"/>
</dbReference>
<dbReference type="KEGG" id="halh:HTSR_0219"/>
<dbReference type="Proteomes" id="UP000186165">
    <property type="component" value="Chromosome"/>
</dbReference>